<reference evidence="3" key="1">
    <citation type="submission" date="2017-06" db="EMBL/GenBank/DDBJ databases">
        <title>Whole genome sequence of Laribacter hongkongensis LHGZ1.</title>
        <authorList>
            <person name="Chen D."/>
            <person name="Wu H."/>
            <person name="Chen J."/>
        </authorList>
    </citation>
    <scope>NUCLEOTIDE SEQUENCE [LARGE SCALE GENOMIC DNA]</scope>
    <source>
        <strain evidence="3">LHGZ1</strain>
    </source>
</reference>
<accession>A0A248LEV8</accession>
<evidence type="ECO:0000313" key="3">
    <source>
        <dbReference type="Proteomes" id="UP000197424"/>
    </source>
</evidence>
<comment type="subcellular location">
    <subcellularLocation>
        <location evidence="1">Cell membrane</location>
        <topology evidence="1">Multi-pass membrane protein</topology>
    </subcellularLocation>
</comment>
<sequence>MTGHPGRPQRLECRPVRQHGGRRLVLVGLAVVLCCGLAVWQWQRAQQQAGLAAAWQTRQQAPVRQVVSAPAVPVADWTGRRVVLHGQWHEARLWLDNVIEEDRPGRRLYGIFVLADGLAVLVERGFVGRGEALPPASLSSSVSGIVQGWPGRRLVLAGPVRQGEVWQALTPEEVMAVWPVRLAPWLVREGAGTAVLPGLPAERHRAYAVQWAVLALVLAASGVFWIRRTGRPA</sequence>
<keyword evidence="1" id="KW-0812">Transmembrane</keyword>
<dbReference type="Proteomes" id="UP000197424">
    <property type="component" value="Chromosome"/>
</dbReference>
<keyword evidence="1" id="KW-0472">Membrane</keyword>
<name>A0A248LEV8_9NEIS</name>
<organism evidence="2 3">
    <name type="scientific">Laribacter hongkongensis</name>
    <dbReference type="NCBI Taxonomy" id="168471"/>
    <lineage>
        <taxon>Bacteria</taxon>
        <taxon>Pseudomonadati</taxon>
        <taxon>Pseudomonadota</taxon>
        <taxon>Betaproteobacteria</taxon>
        <taxon>Neisseriales</taxon>
        <taxon>Aquaspirillaceae</taxon>
        <taxon>Laribacter</taxon>
    </lineage>
</organism>
<dbReference type="Pfam" id="PF02104">
    <property type="entry name" value="SURF1"/>
    <property type="match status" value="1"/>
</dbReference>
<keyword evidence="1" id="KW-1003">Cell membrane</keyword>
<keyword evidence="1" id="KW-1133">Transmembrane helix</keyword>
<dbReference type="InterPro" id="IPR002994">
    <property type="entry name" value="Surf1/Shy1"/>
</dbReference>
<dbReference type="RefSeq" id="WP_161493458.1">
    <property type="nucleotide sequence ID" value="NZ_CP022115.1"/>
</dbReference>
<feature type="transmembrane region" description="Helical" evidence="1">
    <location>
        <begin position="24"/>
        <end position="42"/>
    </location>
</feature>
<feature type="transmembrane region" description="Helical" evidence="1">
    <location>
        <begin position="207"/>
        <end position="226"/>
    </location>
</feature>
<dbReference type="EMBL" id="CP022115">
    <property type="protein sequence ID" value="ASJ23009.1"/>
    <property type="molecule type" value="Genomic_DNA"/>
</dbReference>
<evidence type="ECO:0000256" key="1">
    <source>
        <dbReference type="RuleBase" id="RU363076"/>
    </source>
</evidence>
<dbReference type="AlphaFoldDB" id="A0A248LEV8"/>
<protein>
    <recommendedName>
        <fullName evidence="1">SURF1-like protein</fullName>
    </recommendedName>
</protein>
<evidence type="ECO:0000313" key="2">
    <source>
        <dbReference type="EMBL" id="ASJ23009.1"/>
    </source>
</evidence>
<comment type="similarity">
    <text evidence="1">Belongs to the SURF1 family.</text>
</comment>
<gene>
    <name evidence="2" type="ORF">LHGZ1_0178</name>
</gene>
<dbReference type="PROSITE" id="PS50895">
    <property type="entry name" value="SURF1"/>
    <property type="match status" value="1"/>
</dbReference>
<dbReference type="GO" id="GO:0005886">
    <property type="term" value="C:plasma membrane"/>
    <property type="evidence" value="ECO:0007669"/>
    <property type="project" value="UniProtKB-SubCell"/>
</dbReference>
<proteinExistence type="inferred from homology"/>